<evidence type="ECO:0000313" key="7">
    <source>
        <dbReference type="EMBL" id="BBJ03078.1"/>
    </source>
</evidence>
<proteinExistence type="predicted"/>
<feature type="compositionally biased region" description="Low complexity" evidence="5">
    <location>
        <begin position="56"/>
        <end position="70"/>
    </location>
</feature>
<dbReference type="Gene3D" id="3.30.1150.10">
    <property type="match status" value="1"/>
</dbReference>
<keyword evidence="3 6" id="KW-1133">Transmembrane helix</keyword>
<dbReference type="SUPFAM" id="SSF74653">
    <property type="entry name" value="TolA/TonB C-terminal domain"/>
    <property type="match status" value="1"/>
</dbReference>
<evidence type="ECO:0000256" key="3">
    <source>
        <dbReference type="ARBA" id="ARBA00022989"/>
    </source>
</evidence>
<organism evidence="7">
    <name type="scientific">Marinobacter nauticus</name>
    <name type="common">Marinobacter hydrocarbonoclasticus</name>
    <name type="synonym">Marinobacter aquaeolei</name>
    <dbReference type="NCBI Taxonomy" id="2743"/>
    <lineage>
        <taxon>Bacteria</taxon>
        <taxon>Pseudomonadati</taxon>
        <taxon>Pseudomonadota</taxon>
        <taxon>Gammaproteobacteria</taxon>
        <taxon>Pseudomonadales</taxon>
        <taxon>Marinobacteraceae</taxon>
        <taxon>Marinobacter</taxon>
    </lineage>
</organism>
<sequence>MSEPGLRPPSIPASYRLILAISLALTVHTLLLAGLPSPLREAREFSHRLVFTLQSPASETSTASSPNAAEPQPPRHPDFTVEAPEQITTDSANRHVAEPGSTHTARPSPEPAARTETSRPRSQQRPASPESMASTPSTSTTKDEPEAIQRITLSPSEQDPYLILLATHLAEQLEQERVPAIAGLQETLTMELELRLLANGALTRARVVESTGVQGIDDAAYRAALAASPYPEPKGEERDRFEIKLVFTPKRR</sequence>
<evidence type="ECO:0000256" key="1">
    <source>
        <dbReference type="ARBA" id="ARBA00004167"/>
    </source>
</evidence>
<dbReference type="NCBIfam" id="TIGR01352">
    <property type="entry name" value="tonB_Cterm"/>
    <property type="match status" value="1"/>
</dbReference>
<feature type="compositionally biased region" description="Polar residues" evidence="5">
    <location>
        <begin position="120"/>
        <end position="140"/>
    </location>
</feature>
<evidence type="ECO:0000256" key="5">
    <source>
        <dbReference type="SAM" id="MobiDB-lite"/>
    </source>
</evidence>
<evidence type="ECO:0000256" key="4">
    <source>
        <dbReference type="ARBA" id="ARBA00023136"/>
    </source>
</evidence>
<evidence type="ECO:0000256" key="2">
    <source>
        <dbReference type="ARBA" id="ARBA00022692"/>
    </source>
</evidence>
<dbReference type="InterPro" id="IPR006260">
    <property type="entry name" value="TonB/TolA_C"/>
</dbReference>
<dbReference type="EMBL" id="AP019537">
    <property type="protein sequence ID" value="BBJ03078.1"/>
    <property type="molecule type" value="Genomic_DNA"/>
</dbReference>
<evidence type="ECO:0008006" key="8">
    <source>
        <dbReference type="Google" id="ProtNLM"/>
    </source>
</evidence>
<feature type="region of interest" description="Disordered" evidence="5">
    <location>
        <begin position="56"/>
        <end position="145"/>
    </location>
</feature>
<dbReference type="GO" id="GO:0016020">
    <property type="term" value="C:membrane"/>
    <property type="evidence" value="ECO:0007669"/>
    <property type="project" value="UniProtKB-SubCell"/>
</dbReference>
<gene>
    <name evidence="7" type="ORF">YBY_09260</name>
</gene>
<name>A0A455WCA8_MARNT</name>
<feature type="transmembrane region" description="Helical" evidence="6">
    <location>
        <begin position="15"/>
        <end position="35"/>
    </location>
</feature>
<dbReference type="AlphaFoldDB" id="A0A455WCA8"/>
<keyword evidence="4 6" id="KW-0472">Membrane</keyword>
<reference evidence="7" key="1">
    <citation type="submission" date="2019-03" db="EMBL/GenBank/DDBJ databases">
        <title>Whole genome analysis of nitrate-reducing bacteria Marinobacter hydrocarbonoclasticus YB03.</title>
        <authorList>
            <person name="Azam A.H."/>
            <person name="Yuk S.R."/>
            <person name="Kamarisima K."/>
            <person name="Miyanaga K."/>
            <person name="Tanji Y."/>
        </authorList>
    </citation>
    <scope>NUCLEOTIDE SEQUENCE</scope>
    <source>
        <strain evidence="7">YB03</strain>
    </source>
</reference>
<keyword evidence="2 6" id="KW-0812">Transmembrane</keyword>
<evidence type="ECO:0000256" key="6">
    <source>
        <dbReference type="SAM" id="Phobius"/>
    </source>
</evidence>
<protein>
    <recommendedName>
        <fullName evidence="8">TonB family protein</fullName>
    </recommendedName>
</protein>
<comment type="subcellular location">
    <subcellularLocation>
        <location evidence="1">Membrane</location>
        <topology evidence="1">Single-pass membrane protein</topology>
    </subcellularLocation>
</comment>
<accession>A0A455WCA8</accession>
<dbReference type="Pfam" id="PF13103">
    <property type="entry name" value="TonB_2"/>
    <property type="match status" value="1"/>
</dbReference>